<organism evidence="2 3">
    <name type="scientific">Tolumonas osonensis</name>
    <dbReference type="NCBI Taxonomy" id="675874"/>
    <lineage>
        <taxon>Bacteria</taxon>
        <taxon>Pseudomonadati</taxon>
        <taxon>Pseudomonadota</taxon>
        <taxon>Gammaproteobacteria</taxon>
        <taxon>Aeromonadales</taxon>
        <taxon>Aeromonadaceae</taxon>
        <taxon>Tolumonas</taxon>
    </lineage>
</organism>
<proteinExistence type="predicted"/>
<reference evidence="2 3" key="1">
    <citation type="submission" date="2020-08" db="EMBL/GenBank/DDBJ databases">
        <title>Genomic Encyclopedia of Type Strains, Phase IV (KMG-IV): sequencing the most valuable type-strain genomes for metagenomic binning, comparative biology and taxonomic classification.</title>
        <authorList>
            <person name="Goeker M."/>
        </authorList>
    </citation>
    <scope>NUCLEOTIDE SEQUENCE [LARGE SCALE GENOMIC DNA]</scope>
    <source>
        <strain evidence="2 3">DSM 22975</strain>
    </source>
</reference>
<dbReference type="RefSeq" id="WP_188025494.1">
    <property type="nucleotide sequence ID" value="NZ_JACHGR010000002.1"/>
</dbReference>
<evidence type="ECO:0000313" key="3">
    <source>
        <dbReference type="Proteomes" id="UP000585721"/>
    </source>
</evidence>
<keyword evidence="3" id="KW-1185">Reference proteome</keyword>
<evidence type="ECO:0000313" key="2">
    <source>
        <dbReference type="EMBL" id="MBB6054678.1"/>
    </source>
</evidence>
<dbReference type="PANTHER" id="PTHR42923:SF17">
    <property type="entry name" value="AMINE OXIDASE DOMAIN-CONTAINING PROTEIN"/>
    <property type="match status" value="1"/>
</dbReference>
<feature type="domain" description="Amine oxidase" evidence="1">
    <location>
        <begin position="10"/>
        <end position="272"/>
    </location>
</feature>
<gene>
    <name evidence="2" type="ORF">HNR75_000550</name>
</gene>
<dbReference type="Gene3D" id="3.50.50.60">
    <property type="entry name" value="FAD/NAD(P)-binding domain"/>
    <property type="match status" value="1"/>
</dbReference>
<dbReference type="Gene3D" id="1.10.405.20">
    <property type="match status" value="1"/>
</dbReference>
<dbReference type="InterPro" id="IPR002937">
    <property type="entry name" value="Amino_oxidase"/>
</dbReference>
<dbReference type="Proteomes" id="UP000585721">
    <property type="component" value="Unassembled WGS sequence"/>
</dbReference>
<dbReference type="AlphaFoldDB" id="A0A841G6Z2"/>
<dbReference type="InterPro" id="IPR050464">
    <property type="entry name" value="Zeta_carotene_desat/Oxidored"/>
</dbReference>
<dbReference type="InterPro" id="IPR036188">
    <property type="entry name" value="FAD/NAD-bd_sf"/>
</dbReference>
<dbReference type="GO" id="GO:0016491">
    <property type="term" value="F:oxidoreductase activity"/>
    <property type="evidence" value="ECO:0007669"/>
    <property type="project" value="InterPro"/>
</dbReference>
<dbReference type="FunFam" id="1.10.405.20:FF:000001">
    <property type="entry name" value="Amine oxidase"/>
    <property type="match status" value="1"/>
</dbReference>
<evidence type="ECO:0000259" key="1">
    <source>
        <dbReference type="Pfam" id="PF01593"/>
    </source>
</evidence>
<sequence length="414" mass="47437">MNIAIIGSGISGLTCGYLLHQQHQITLFEANDYIGGHTHTVDVQRHDQVWPVDTGFIVFNDRTYPLFLTLLKKLNITPQPTEMSFSVRDLITGLEYNGHDLNTLFAQRRNLFRPSFYRLISEILRFNRLTKTDLANNTISKEQTLSEYLSQHHFSDDFCDHYILPMGAAIWSASLADMRQFPVFFFLRFFNNHGLLSIANRPQWYVIPGGSREYIAPLTQSWHSHIHLSEPVQKVQRFSNHVAIQTQHAEYQFDVVIFACHSDQALSLLADPSNDEREILGAIGYRTNQVTLHNDLNLLPKADLAHASWNYLLGDDQEMPAIVTYDMNRLQSLTAPERFCVTLNTNTMSPESVIQQFTYSHPFYTQQAIAAQQKRSAICGHNRTHFCGAYWYNGFHEDGVRSANDVCKRFGATL</sequence>
<dbReference type="Pfam" id="PF01593">
    <property type="entry name" value="Amino_oxidase"/>
    <property type="match status" value="1"/>
</dbReference>
<protein>
    <submittedName>
        <fullName evidence="2">Putative NAD/FAD-binding protein</fullName>
    </submittedName>
</protein>
<accession>A0A841G6Z2</accession>
<dbReference type="EMBL" id="JACHGR010000002">
    <property type="protein sequence ID" value="MBB6054678.1"/>
    <property type="molecule type" value="Genomic_DNA"/>
</dbReference>
<comment type="caution">
    <text evidence="2">The sequence shown here is derived from an EMBL/GenBank/DDBJ whole genome shotgun (WGS) entry which is preliminary data.</text>
</comment>
<name>A0A841G6Z2_9GAMM</name>
<dbReference type="SUPFAM" id="SSF51905">
    <property type="entry name" value="FAD/NAD(P)-binding domain"/>
    <property type="match status" value="1"/>
</dbReference>
<dbReference type="PANTHER" id="PTHR42923">
    <property type="entry name" value="PROTOPORPHYRINOGEN OXIDASE"/>
    <property type="match status" value="1"/>
</dbReference>
<dbReference type="Gene3D" id="3.30.70.1990">
    <property type="match status" value="1"/>
</dbReference>